<dbReference type="RefSeq" id="WP_037553345.1">
    <property type="nucleotide sequence ID" value="NZ_CP009122.1"/>
</dbReference>
<keyword evidence="3" id="KW-1185">Reference proteome</keyword>
<evidence type="ECO:0000259" key="1">
    <source>
        <dbReference type="Pfam" id="PF10502"/>
    </source>
</evidence>
<dbReference type="OrthoDB" id="5360818at2"/>
<dbReference type="KEGG" id="sphk:SKP52_23280"/>
<feature type="domain" description="Peptidase S26" evidence="1">
    <location>
        <begin position="5"/>
        <end position="164"/>
    </location>
</feature>
<sequence length="196" mass="20979">MNRRWFRATAASATLFAGLFVAAAALAPKPRLIWNASPSVPIGFYRVDVGADPEVGDLILFHPPEAVATRLAVRGYVPRGVPLLKHVAAGEGALVCRSGTFVTIDGAPAARARDADRLGRSLPRWLGCHLLRPGELFLLNPAPDSLDGRYFGPLPDTGVVGVAHPLLVRDAPGAPLRWRRDADRSAFTLEGKDMSS</sequence>
<dbReference type="Gene3D" id="2.10.109.10">
    <property type="entry name" value="Umud Fragment, subunit A"/>
    <property type="match status" value="1"/>
</dbReference>
<name>A0A0A7PQB8_9SPHN</name>
<organism evidence="2 3">
    <name type="scientific">Sphingopyxis fribergensis</name>
    <dbReference type="NCBI Taxonomy" id="1515612"/>
    <lineage>
        <taxon>Bacteria</taxon>
        <taxon>Pseudomonadati</taxon>
        <taxon>Pseudomonadota</taxon>
        <taxon>Alphaproteobacteria</taxon>
        <taxon>Sphingomonadales</taxon>
        <taxon>Sphingomonadaceae</taxon>
        <taxon>Sphingopyxis</taxon>
    </lineage>
</organism>
<dbReference type="MEROPS" id="S26.014"/>
<reference evidence="2 3" key="1">
    <citation type="journal article" date="2015" name="Int. J. Syst. Evol. Microbiol.">
        <title>Description of Sphingopyxis fribergensis sp. nov. - a soil bacterium with the ability to degrade styrene and phenylacetic acid.</title>
        <authorList>
            <person name="Oelschlagel M."/>
            <person name="Ruckert C."/>
            <person name="Kalinowski J."/>
            <person name="Schmidt G."/>
            <person name="Schlomann M."/>
            <person name="Tischler D."/>
        </authorList>
    </citation>
    <scope>NUCLEOTIDE SEQUENCE [LARGE SCALE GENOMIC DNA]</scope>
    <source>
        <strain evidence="2 3">Kp5.2</strain>
    </source>
</reference>
<gene>
    <name evidence="2" type="ORF">SKP52_23280</name>
</gene>
<dbReference type="STRING" id="1515612.SKP52_23280"/>
<dbReference type="GO" id="GO:0006465">
    <property type="term" value="P:signal peptide processing"/>
    <property type="evidence" value="ECO:0007669"/>
    <property type="project" value="InterPro"/>
</dbReference>
<evidence type="ECO:0000313" key="3">
    <source>
        <dbReference type="Proteomes" id="UP000030907"/>
    </source>
</evidence>
<dbReference type="EMBL" id="CP009122">
    <property type="protein sequence ID" value="AJA11498.1"/>
    <property type="molecule type" value="Genomic_DNA"/>
</dbReference>
<evidence type="ECO:0000313" key="2">
    <source>
        <dbReference type="EMBL" id="AJA11498.1"/>
    </source>
</evidence>
<protein>
    <submittedName>
        <fullName evidence="2">Conjugal transfer protein TraF</fullName>
    </submittedName>
</protein>
<dbReference type="HOGENOM" id="CLU_104604_0_0_5"/>
<dbReference type="Pfam" id="PF10502">
    <property type="entry name" value="Peptidase_S26"/>
    <property type="match status" value="1"/>
</dbReference>
<dbReference type="AlphaFoldDB" id="A0A0A7PQB8"/>
<accession>A0A0A7PQB8</accession>
<dbReference type="InterPro" id="IPR036286">
    <property type="entry name" value="LexA/Signal_pep-like_sf"/>
</dbReference>
<dbReference type="InterPro" id="IPR019533">
    <property type="entry name" value="Peptidase_S26"/>
</dbReference>
<dbReference type="GO" id="GO:0004252">
    <property type="term" value="F:serine-type endopeptidase activity"/>
    <property type="evidence" value="ECO:0007669"/>
    <property type="project" value="InterPro"/>
</dbReference>
<proteinExistence type="predicted"/>
<dbReference type="SUPFAM" id="SSF51306">
    <property type="entry name" value="LexA/Signal peptidase"/>
    <property type="match status" value="1"/>
</dbReference>
<dbReference type="Proteomes" id="UP000030907">
    <property type="component" value="Chromosome"/>
</dbReference>